<dbReference type="EMBL" id="LBOZ01000010">
    <property type="protein sequence ID" value="KKP46502.1"/>
    <property type="molecule type" value="Genomic_DNA"/>
</dbReference>
<protein>
    <submittedName>
        <fullName evidence="2">Uncharacterized protein</fullName>
    </submittedName>
</protein>
<accession>A0A0G0CT66</accession>
<gene>
    <name evidence="2" type="ORF">UR38_C0010G0013</name>
</gene>
<organism evidence="2 3">
    <name type="scientific">Candidatus Woesebacteria bacterium GW2011_GWA2_33_28</name>
    <dbReference type="NCBI Taxonomy" id="1618561"/>
    <lineage>
        <taxon>Bacteria</taxon>
        <taxon>Candidatus Woeseibacteriota</taxon>
    </lineage>
</organism>
<feature type="transmembrane region" description="Helical" evidence="1">
    <location>
        <begin position="16"/>
        <end position="35"/>
    </location>
</feature>
<evidence type="ECO:0000313" key="2">
    <source>
        <dbReference type="EMBL" id="KKP46502.1"/>
    </source>
</evidence>
<feature type="transmembrane region" description="Helical" evidence="1">
    <location>
        <begin position="41"/>
        <end position="63"/>
    </location>
</feature>
<sequence length="66" mass="7028">MPSSLNTAIISSISDLFINLSAGRLGAIIIISPFLNKDNKLSISLLIADTVFAIMSLVIAINLRNV</sequence>
<proteinExistence type="predicted"/>
<keyword evidence="1" id="KW-0472">Membrane</keyword>
<evidence type="ECO:0000313" key="3">
    <source>
        <dbReference type="Proteomes" id="UP000033995"/>
    </source>
</evidence>
<keyword evidence="1" id="KW-0812">Transmembrane</keyword>
<comment type="caution">
    <text evidence="2">The sequence shown here is derived from an EMBL/GenBank/DDBJ whole genome shotgun (WGS) entry which is preliminary data.</text>
</comment>
<dbReference type="Proteomes" id="UP000033995">
    <property type="component" value="Unassembled WGS sequence"/>
</dbReference>
<dbReference type="AlphaFoldDB" id="A0A0G0CT66"/>
<reference evidence="2 3" key="1">
    <citation type="journal article" date="2015" name="Nature">
        <title>rRNA introns, odd ribosomes, and small enigmatic genomes across a large radiation of phyla.</title>
        <authorList>
            <person name="Brown C.T."/>
            <person name="Hug L.A."/>
            <person name="Thomas B.C."/>
            <person name="Sharon I."/>
            <person name="Castelle C.J."/>
            <person name="Singh A."/>
            <person name="Wilkins M.J."/>
            <person name="Williams K.H."/>
            <person name="Banfield J.F."/>
        </authorList>
    </citation>
    <scope>NUCLEOTIDE SEQUENCE [LARGE SCALE GENOMIC DNA]</scope>
</reference>
<evidence type="ECO:0000256" key="1">
    <source>
        <dbReference type="SAM" id="Phobius"/>
    </source>
</evidence>
<name>A0A0G0CT66_9BACT</name>
<keyword evidence="1" id="KW-1133">Transmembrane helix</keyword>